<feature type="compositionally biased region" description="Low complexity" evidence="1">
    <location>
        <begin position="86"/>
        <end position="103"/>
    </location>
</feature>
<accession>A0A8J3YGM8</accession>
<proteinExistence type="predicted"/>
<sequence>MPDDLFAALYGDTASLPAPGVNDVRTRARRNTRNRRMAVTGATFAVLIMVAGGVAFAGRGTGPEPPPPLSSADASPSPSGPPSPAPSAGSPSTGAPSSPNSSPSRPPLTKISAGMLIQTQDLADSYNRVTDNSDGQSGDWNLAYFLGWCPDAATFGSLPDASDKWHRAIRPDEPAEPVAGTSLIQRMELFDTDAEARAGMDWYQRAVNKCRSYEAPYSPPSQMRVDPVQISAGDRAFLVTVSSVNGQDMYALVQVGRLWTEFLVPHRLARPTELMSQAEATRLAQKAAERMRNAQR</sequence>
<evidence type="ECO:0000313" key="3">
    <source>
        <dbReference type="EMBL" id="GIJ44839.1"/>
    </source>
</evidence>
<name>A0A8J3YGM8_9ACTN</name>
<comment type="caution">
    <text evidence="3">The sequence shown here is derived from an EMBL/GenBank/DDBJ whole genome shotgun (WGS) entry which is preliminary data.</text>
</comment>
<keyword evidence="4" id="KW-1185">Reference proteome</keyword>
<dbReference type="Proteomes" id="UP000619260">
    <property type="component" value="Unassembled WGS sequence"/>
</dbReference>
<evidence type="ECO:0000256" key="1">
    <source>
        <dbReference type="SAM" id="MobiDB-lite"/>
    </source>
</evidence>
<dbReference type="EMBL" id="BOPF01000004">
    <property type="protein sequence ID" value="GIJ44839.1"/>
    <property type="molecule type" value="Genomic_DNA"/>
</dbReference>
<protein>
    <submittedName>
        <fullName evidence="3">Uncharacterized protein</fullName>
    </submittedName>
</protein>
<keyword evidence="2" id="KW-1133">Transmembrane helix</keyword>
<dbReference type="RefSeq" id="WP_203898368.1">
    <property type="nucleotide sequence ID" value="NZ_BOPF01000004.1"/>
</dbReference>
<reference evidence="3" key="1">
    <citation type="submission" date="2021-01" db="EMBL/GenBank/DDBJ databases">
        <title>Whole genome shotgun sequence of Virgisporangium aliadipatigenens NBRC 105644.</title>
        <authorList>
            <person name="Komaki H."/>
            <person name="Tamura T."/>
        </authorList>
    </citation>
    <scope>NUCLEOTIDE SEQUENCE</scope>
    <source>
        <strain evidence="3">NBRC 105644</strain>
    </source>
</reference>
<keyword evidence="2" id="KW-0812">Transmembrane</keyword>
<feature type="transmembrane region" description="Helical" evidence="2">
    <location>
        <begin position="37"/>
        <end position="58"/>
    </location>
</feature>
<gene>
    <name evidence="3" type="ORF">Val02_17250</name>
</gene>
<keyword evidence="2" id="KW-0472">Membrane</keyword>
<dbReference type="AlphaFoldDB" id="A0A8J3YGM8"/>
<organism evidence="3 4">
    <name type="scientific">Virgisporangium aliadipatigenens</name>
    <dbReference type="NCBI Taxonomy" id="741659"/>
    <lineage>
        <taxon>Bacteria</taxon>
        <taxon>Bacillati</taxon>
        <taxon>Actinomycetota</taxon>
        <taxon>Actinomycetes</taxon>
        <taxon>Micromonosporales</taxon>
        <taxon>Micromonosporaceae</taxon>
        <taxon>Virgisporangium</taxon>
    </lineage>
</organism>
<evidence type="ECO:0000313" key="4">
    <source>
        <dbReference type="Proteomes" id="UP000619260"/>
    </source>
</evidence>
<evidence type="ECO:0000256" key="2">
    <source>
        <dbReference type="SAM" id="Phobius"/>
    </source>
</evidence>
<feature type="region of interest" description="Disordered" evidence="1">
    <location>
        <begin position="59"/>
        <end position="109"/>
    </location>
</feature>